<feature type="transmembrane region" description="Helical" evidence="1">
    <location>
        <begin position="472"/>
        <end position="492"/>
    </location>
</feature>
<dbReference type="InterPro" id="IPR009936">
    <property type="entry name" value="DUF1468"/>
</dbReference>
<evidence type="ECO:0000259" key="3">
    <source>
        <dbReference type="Pfam" id="PF07331"/>
    </source>
</evidence>
<dbReference type="Pfam" id="PF01970">
    <property type="entry name" value="TctA"/>
    <property type="match status" value="1"/>
</dbReference>
<accession>A0A4R3KI70</accession>
<feature type="transmembrane region" description="Helical" evidence="1">
    <location>
        <begin position="314"/>
        <end position="336"/>
    </location>
</feature>
<feature type="transmembrane region" description="Helical" evidence="1">
    <location>
        <begin position="357"/>
        <end position="380"/>
    </location>
</feature>
<feature type="transmembrane region" description="Helical" evidence="1">
    <location>
        <begin position="386"/>
        <end position="404"/>
    </location>
</feature>
<feature type="transmembrane region" description="Helical" evidence="1">
    <location>
        <begin position="105"/>
        <end position="129"/>
    </location>
</feature>
<feature type="transmembrane region" description="Helical" evidence="1">
    <location>
        <begin position="194"/>
        <end position="217"/>
    </location>
</feature>
<comment type="caution">
    <text evidence="4">The sequence shown here is derived from an EMBL/GenBank/DDBJ whole genome shotgun (WGS) entry which is preliminary data.</text>
</comment>
<dbReference type="RefSeq" id="WP_132768195.1">
    <property type="nucleotide sequence ID" value="NZ_SMAB01000006.1"/>
</dbReference>
<feature type="transmembrane region" description="Helical" evidence="1">
    <location>
        <begin position="52"/>
        <end position="75"/>
    </location>
</feature>
<dbReference type="Proteomes" id="UP000295788">
    <property type="component" value="Unassembled WGS sequence"/>
</dbReference>
<evidence type="ECO:0000313" key="4">
    <source>
        <dbReference type="EMBL" id="TCS83197.1"/>
    </source>
</evidence>
<protein>
    <submittedName>
        <fullName evidence="4">Putative tricarboxylic transport membrane protein</fullName>
    </submittedName>
</protein>
<evidence type="ECO:0000313" key="5">
    <source>
        <dbReference type="Proteomes" id="UP000295788"/>
    </source>
</evidence>
<dbReference type="InterPro" id="IPR002823">
    <property type="entry name" value="DUF112_TM"/>
</dbReference>
<feature type="transmembrane region" description="Helical" evidence="1">
    <location>
        <begin position="602"/>
        <end position="619"/>
    </location>
</feature>
<evidence type="ECO:0000259" key="2">
    <source>
        <dbReference type="Pfam" id="PF01970"/>
    </source>
</evidence>
<feature type="transmembrane region" description="Helical" evidence="1">
    <location>
        <begin position="12"/>
        <end position="32"/>
    </location>
</feature>
<dbReference type="PANTHER" id="PTHR35342:SF5">
    <property type="entry name" value="TRICARBOXYLIC TRANSPORT PROTEIN"/>
    <property type="match status" value="1"/>
</dbReference>
<keyword evidence="1" id="KW-1133">Transmembrane helix</keyword>
<feature type="transmembrane region" description="Helical" evidence="1">
    <location>
        <begin position="252"/>
        <end position="279"/>
    </location>
</feature>
<proteinExistence type="predicted"/>
<keyword evidence="1" id="KW-0812">Transmembrane</keyword>
<sequence length="667" mass="72776">MDILLQLFEPLSILVMAVGVLIGIIVGALPGLTPTMGVAMAIPFTFSLSPEYGLLLLGGIYSGAVYGGSIPAILFNIPGAPASVATTFEGYPMAKKGEAKKALELSTIASTIGGLIGMILLLYFAPFFADISLQFGPVENFWVAIFGITIIAVISDGSMIKNMVGGTIGILLSMIGIHSITGTVRFTFGSDSLVGGLNVVSVLIGLFAFPQALRLILNLTKHHLGPEIFHYSNSKKTSLRSSFADILKNPKALSIGTIIGLIIGIAPGAGGNVASIMAYNELKRFTKDKKNFGKGMKEGIISSESANNAEVGGALVPLLTLGIPGSPTSAIFLGGLMIHGIWPGRNLFVEHANVANLFLYGMIIIQILMLFIGLFAIRYFSKLVNIPNHFMAPVIISFSIIGAYTTQNSTFDIYSMVIIGILMFIFQKFNFSPAPVALGFILGPIAEEGLLQGIAIGESNGAVLPYFFTGTWNIILMLIIVLTMGYSIWYSFKQHKEKEQGRKLRTFSLRSLLSARAFSWLIFGIISSLSLLAIRDMVFEMKIFPFFTFLSMTVLAITQLIRIPFQDQMKAEKTIKRPFSLSNILFLGFIVLISLSTDFIGFYSQVLILMVSVPIYYYLQRGKMIKPFKIILVSTSFTLIMYFVFTSLIKVPLPKGIALYFLQMFMR</sequence>
<feature type="transmembrane region" description="Helical" evidence="1">
    <location>
        <begin position="411"/>
        <end position="429"/>
    </location>
</feature>
<feature type="transmembrane region" description="Helical" evidence="1">
    <location>
        <begin position="167"/>
        <end position="188"/>
    </location>
</feature>
<feature type="transmembrane region" description="Helical" evidence="1">
    <location>
        <begin position="577"/>
        <end position="596"/>
    </location>
</feature>
<feature type="domain" description="DUF112" evidence="2">
    <location>
        <begin position="13"/>
        <end position="436"/>
    </location>
</feature>
<feature type="transmembrane region" description="Helical" evidence="1">
    <location>
        <begin position="546"/>
        <end position="565"/>
    </location>
</feature>
<organism evidence="4 5">
    <name type="scientific">Tepidibacillus fermentans</name>
    <dbReference type="NCBI Taxonomy" id="1281767"/>
    <lineage>
        <taxon>Bacteria</taxon>
        <taxon>Bacillati</taxon>
        <taxon>Bacillota</taxon>
        <taxon>Bacilli</taxon>
        <taxon>Bacillales</taxon>
        <taxon>Bacillaceae</taxon>
        <taxon>Tepidibacillus</taxon>
    </lineage>
</organism>
<feature type="transmembrane region" description="Helical" evidence="1">
    <location>
        <begin position="631"/>
        <end position="649"/>
    </location>
</feature>
<keyword evidence="5" id="KW-1185">Reference proteome</keyword>
<dbReference type="PANTHER" id="PTHR35342">
    <property type="entry name" value="TRICARBOXYLIC TRANSPORT PROTEIN"/>
    <property type="match status" value="1"/>
</dbReference>
<dbReference type="EMBL" id="SMAB01000006">
    <property type="protein sequence ID" value="TCS83197.1"/>
    <property type="molecule type" value="Genomic_DNA"/>
</dbReference>
<reference evidence="4 5" key="1">
    <citation type="submission" date="2019-03" db="EMBL/GenBank/DDBJ databases">
        <title>Genomic Encyclopedia of Type Strains, Phase IV (KMG-IV): sequencing the most valuable type-strain genomes for metagenomic binning, comparative biology and taxonomic classification.</title>
        <authorList>
            <person name="Goeker M."/>
        </authorList>
    </citation>
    <scope>NUCLEOTIDE SEQUENCE [LARGE SCALE GENOMIC DNA]</scope>
    <source>
        <strain evidence="4 5">DSM 23802</strain>
    </source>
</reference>
<keyword evidence="1" id="KW-0472">Membrane</keyword>
<feature type="transmembrane region" description="Helical" evidence="1">
    <location>
        <begin position="141"/>
        <end position="160"/>
    </location>
</feature>
<name>A0A4R3KI70_9BACI</name>
<evidence type="ECO:0000256" key="1">
    <source>
        <dbReference type="SAM" id="Phobius"/>
    </source>
</evidence>
<feature type="domain" description="DUF1468" evidence="3">
    <location>
        <begin position="530"/>
        <end position="654"/>
    </location>
</feature>
<feature type="transmembrane region" description="Helical" evidence="1">
    <location>
        <begin position="513"/>
        <end position="534"/>
    </location>
</feature>
<dbReference type="Pfam" id="PF07331">
    <property type="entry name" value="TctB"/>
    <property type="match status" value="1"/>
</dbReference>
<dbReference type="OrthoDB" id="9781349at2"/>
<gene>
    <name evidence="4" type="ORF">EDD72_106126</name>
</gene>
<dbReference type="AlphaFoldDB" id="A0A4R3KI70"/>